<feature type="region of interest" description="Disordered" evidence="1">
    <location>
        <begin position="1"/>
        <end position="64"/>
    </location>
</feature>
<keyword evidence="2" id="KW-1185">Reference proteome</keyword>
<feature type="compositionally biased region" description="Polar residues" evidence="1">
    <location>
        <begin position="1"/>
        <end position="20"/>
    </location>
</feature>
<dbReference type="AlphaFoldDB" id="A0A915I7U7"/>
<dbReference type="WBParaSite" id="nRc.2.0.1.t09404-RA">
    <property type="protein sequence ID" value="nRc.2.0.1.t09404-RA"/>
    <property type="gene ID" value="nRc.2.0.1.g09404"/>
</dbReference>
<reference evidence="3" key="1">
    <citation type="submission" date="2022-11" db="UniProtKB">
        <authorList>
            <consortium name="WormBaseParasite"/>
        </authorList>
    </citation>
    <scope>IDENTIFICATION</scope>
</reference>
<dbReference type="Proteomes" id="UP000887565">
    <property type="component" value="Unplaced"/>
</dbReference>
<evidence type="ECO:0000313" key="2">
    <source>
        <dbReference type="Proteomes" id="UP000887565"/>
    </source>
</evidence>
<sequence>MPIPSTSGTECGKTPSQQTTCHREQRNNQKARGEARQSSQTTGRPQAKVMSTKTAAPAKHHAMSPTLVMMATGKKPSSLRLQPLIAANMNAALMHCRTVLKVSKCARCT</sequence>
<protein>
    <submittedName>
        <fullName evidence="3">Uncharacterized protein</fullName>
    </submittedName>
</protein>
<feature type="compositionally biased region" description="Basic and acidic residues" evidence="1">
    <location>
        <begin position="21"/>
        <end position="35"/>
    </location>
</feature>
<feature type="compositionally biased region" description="Polar residues" evidence="1">
    <location>
        <begin position="36"/>
        <end position="54"/>
    </location>
</feature>
<evidence type="ECO:0000313" key="3">
    <source>
        <dbReference type="WBParaSite" id="nRc.2.0.1.t09404-RA"/>
    </source>
</evidence>
<proteinExistence type="predicted"/>
<name>A0A915I7U7_ROMCU</name>
<accession>A0A915I7U7</accession>
<organism evidence="2 3">
    <name type="scientific">Romanomermis culicivorax</name>
    <name type="common">Nematode worm</name>
    <dbReference type="NCBI Taxonomy" id="13658"/>
    <lineage>
        <taxon>Eukaryota</taxon>
        <taxon>Metazoa</taxon>
        <taxon>Ecdysozoa</taxon>
        <taxon>Nematoda</taxon>
        <taxon>Enoplea</taxon>
        <taxon>Dorylaimia</taxon>
        <taxon>Mermithida</taxon>
        <taxon>Mermithoidea</taxon>
        <taxon>Mermithidae</taxon>
        <taxon>Romanomermis</taxon>
    </lineage>
</organism>
<evidence type="ECO:0000256" key="1">
    <source>
        <dbReference type="SAM" id="MobiDB-lite"/>
    </source>
</evidence>